<keyword evidence="4" id="KW-1185">Reference proteome</keyword>
<dbReference type="PANTHER" id="PTHR33878">
    <property type="entry name" value="OS08G0559000 PROTEIN"/>
    <property type="match status" value="1"/>
</dbReference>
<dbReference type="HOGENOM" id="CLU_126827_1_0_1"/>
<dbReference type="AlphaFoldDB" id="J3N0A9"/>
<dbReference type="PANTHER" id="PTHR33878:SF1">
    <property type="entry name" value="OS08G0559000 PROTEIN"/>
    <property type="match status" value="1"/>
</dbReference>
<dbReference type="STRING" id="4533.J3N0A9"/>
<dbReference type="Proteomes" id="UP000006038">
    <property type="component" value="Chromosome 9"/>
</dbReference>
<feature type="transmembrane region" description="Helical" evidence="2">
    <location>
        <begin position="125"/>
        <end position="143"/>
    </location>
</feature>
<evidence type="ECO:0000313" key="4">
    <source>
        <dbReference type="Proteomes" id="UP000006038"/>
    </source>
</evidence>
<proteinExistence type="predicted"/>
<dbReference type="eggNOG" id="ENOG502S4G2">
    <property type="taxonomic scope" value="Eukaryota"/>
</dbReference>
<sequence>MALAARAPARAAARFAQRRLFSSGGKVLGEEEKAAENVYIKLFSLLGLLFCSFFLDGEGKQGRAIPLVYTKKMEHEKLEKLARKGPNPGEPASSAPGVAANHVKTGGGPTESTSAGVSTDKHRNYAVLAGTVAALSGLGWYFLSKPKKSEEIVD</sequence>
<reference evidence="3" key="2">
    <citation type="submission" date="2013-04" db="UniProtKB">
        <authorList>
            <consortium name="EnsemblPlants"/>
        </authorList>
    </citation>
    <scope>IDENTIFICATION</scope>
</reference>
<protein>
    <submittedName>
        <fullName evidence="3">Uncharacterized protein</fullName>
    </submittedName>
</protein>
<dbReference type="Gramene" id="OB09G26880.1">
    <property type="protein sequence ID" value="OB09G26880.1"/>
    <property type="gene ID" value="OB09G26880"/>
</dbReference>
<name>J3N0A9_ORYBR</name>
<dbReference type="InterPro" id="IPR045284">
    <property type="entry name" value="At2g27730-like"/>
</dbReference>
<keyword evidence="2" id="KW-0472">Membrane</keyword>
<dbReference type="EnsemblPlants" id="OB09G26880.1">
    <property type="protein sequence ID" value="OB09G26880.1"/>
    <property type="gene ID" value="OB09G26880"/>
</dbReference>
<evidence type="ECO:0000313" key="3">
    <source>
        <dbReference type="EnsemblPlants" id="OB09G26880.1"/>
    </source>
</evidence>
<evidence type="ECO:0000256" key="2">
    <source>
        <dbReference type="SAM" id="Phobius"/>
    </source>
</evidence>
<reference evidence="3" key="1">
    <citation type="journal article" date="2013" name="Nat. Commun.">
        <title>Whole-genome sequencing of Oryza brachyantha reveals mechanisms underlying Oryza genome evolution.</title>
        <authorList>
            <person name="Chen J."/>
            <person name="Huang Q."/>
            <person name="Gao D."/>
            <person name="Wang J."/>
            <person name="Lang Y."/>
            <person name="Liu T."/>
            <person name="Li B."/>
            <person name="Bai Z."/>
            <person name="Luis Goicoechea J."/>
            <person name="Liang C."/>
            <person name="Chen C."/>
            <person name="Zhang W."/>
            <person name="Sun S."/>
            <person name="Liao Y."/>
            <person name="Zhang X."/>
            <person name="Yang L."/>
            <person name="Song C."/>
            <person name="Wang M."/>
            <person name="Shi J."/>
            <person name="Liu G."/>
            <person name="Liu J."/>
            <person name="Zhou H."/>
            <person name="Zhou W."/>
            <person name="Yu Q."/>
            <person name="An N."/>
            <person name="Chen Y."/>
            <person name="Cai Q."/>
            <person name="Wang B."/>
            <person name="Liu B."/>
            <person name="Min J."/>
            <person name="Huang Y."/>
            <person name="Wu H."/>
            <person name="Li Z."/>
            <person name="Zhang Y."/>
            <person name="Yin Y."/>
            <person name="Song W."/>
            <person name="Jiang J."/>
            <person name="Jackson S.A."/>
            <person name="Wing R.A."/>
            <person name="Wang J."/>
            <person name="Chen M."/>
        </authorList>
    </citation>
    <scope>NUCLEOTIDE SEQUENCE [LARGE SCALE GENOMIC DNA]</scope>
    <source>
        <strain evidence="3">cv. IRGC 101232</strain>
    </source>
</reference>
<dbReference type="OMA" id="GWYMISP"/>
<feature type="region of interest" description="Disordered" evidence="1">
    <location>
        <begin position="80"/>
        <end position="119"/>
    </location>
</feature>
<accession>J3N0A9</accession>
<keyword evidence="2" id="KW-0812">Transmembrane</keyword>
<keyword evidence="2" id="KW-1133">Transmembrane helix</keyword>
<organism evidence="3">
    <name type="scientific">Oryza brachyantha</name>
    <name type="common">malo sina</name>
    <dbReference type="NCBI Taxonomy" id="4533"/>
    <lineage>
        <taxon>Eukaryota</taxon>
        <taxon>Viridiplantae</taxon>
        <taxon>Streptophyta</taxon>
        <taxon>Embryophyta</taxon>
        <taxon>Tracheophyta</taxon>
        <taxon>Spermatophyta</taxon>
        <taxon>Magnoliopsida</taxon>
        <taxon>Liliopsida</taxon>
        <taxon>Poales</taxon>
        <taxon>Poaceae</taxon>
        <taxon>BOP clade</taxon>
        <taxon>Oryzoideae</taxon>
        <taxon>Oryzeae</taxon>
        <taxon>Oryzinae</taxon>
        <taxon>Oryza</taxon>
    </lineage>
</organism>
<evidence type="ECO:0000256" key="1">
    <source>
        <dbReference type="SAM" id="MobiDB-lite"/>
    </source>
</evidence>